<dbReference type="SMART" id="SM00534">
    <property type="entry name" value="MUTSac"/>
    <property type="match status" value="1"/>
</dbReference>
<dbReference type="InterPro" id="IPR045076">
    <property type="entry name" value="MutS"/>
</dbReference>
<dbReference type="InterPro" id="IPR027417">
    <property type="entry name" value="P-loop_NTPase"/>
</dbReference>
<feature type="domain" description="DNA mismatch repair proteins mutS family" evidence="4">
    <location>
        <begin position="331"/>
        <end position="508"/>
    </location>
</feature>
<comment type="caution">
    <text evidence="5">The sequence shown here is derived from an EMBL/GenBank/DDBJ whole genome shotgun (WGS) entry which is preliminary data.</text>
</comment>
<accession>A0ABW2CSX6</accession>
<dbReference type="EMBL" id="JBHSXS010000031">
    <property type="protein sequence ID" value="MFC6884881.1"/>
    <property type="molecule type" value="Genomic_DNA"/>
</dbReference>
<protein>
    <recommendedName>
        <fullName evidence="4">DNA mismatch repair proteins mutS family domain-containing protein</fullName>
    </recommendedName>
</protein>
<reference evidence="6" key="1">
    <citation type="journal article" date="2019" name="Int. J. Syst. Evol. Microbiol.">
        <title>The Global Catalogue of Microorganisms (GCM) 10K type strain sequencing project: providing services to taxonomists for standard genome sequencing and annotation.</title>
        <authorList>
            <consortium name="The Broad Institute Genomics Platform"/>
            <consortium name="The Broad Institute Genome Sequencing Center for Infectious Disease"/>
            <person name="Wu L."/>
            <person name="Ma J."/>
        </authorList>
    </citation>
    <scope>NUCLEOTIDE SEQUENCE [LARGE SCALE GENOMIC DNA]</scope>
    <source>
        <strain evidence="6">JCM 3369</strain>
    </source>
</reference>
<evidence type="ECO:0000259" key="4">
    <source>
        <dbReference type="SMART" id="SM00534"/>
    </source>
</evidence>
<evidence type="ECO:0000256" key="2">
    <source>
        <dbReference type="ARBA" id="ARBA00022840"/>
    </source>
</evidence>
<organism evidence="5 6">
    <name type="scientific">Actinomadura yumaensis</name>
    <dbReference type="NCBI Taxonomy" id="111807"/>
    <lineage>
        <taxon>Bacteria</taxon>
        <taxon>Bacillati</taxon>
        <taxon>Actinomycetota</taxon>
        <taxon>Actinomycetes</taxon>
        <taxon>Streptosporangiales</taxon>
        <taxon>Thermomonosporaceae</taxon>
        <taxon>Actinomadura</taxon>
    </lineage>
</organism>
<keyword evidence="6" id="KW-1185">Reference proteome</keyword>
<keyword evidence="2" id="KW-0067">ATP-binding</keyword>
<sequence length="512" mass="56058">MSVRSILFGSVEDAGDPGGAEPEYFRDLNLDQVAGAVAEAAGSPDVAPYFHRPLHDPAQVVHRQRIFRDLEDPAVLAVAERFTASMARTRTRLDALARRKHPPQADRWFLEIVLDHTAAVEGLGEGLDAAGVASPGLRTLRDDIAALASSAPFNELREGAARLRDRLGEVRYDLLLRGDQVSVAAHDEDGRFDYAERVLARFERFRQQPPRAAPVDRAPVYGLDAVEAGVLDLVVELFPRLFADLAAFRETHRDFVSADVVRADRELRFCLGYASFLAPVREAGLPTCYPAVSSTGKELLALDVYDLALAARPAGRAGRVVTNDLRLDGDERVLVVSGPNQGGKTTLARTFGQLHHLAALGCPVPGREVRIHLPDRIFTHFGRREAVGGLASKLEEELLRLREILERATPRSVIVLNETFSSTTFGDARLLSESVLDAIVRLDAPCLWVSFVHELSLLSPTAVSMVSTVADDDRTTRTYKVVRRAADGRAHALALAERHGLTGAQITERMRA</sequence>
<dbReference type="PANTHER" id="PTHR11361:SF34">
    <property type="entry name" value="DNA MISMATCH REPAIR PROTEIN MSH1, MITOCHONDRIAL"/>
    <property type="match status" value="1"/>
</dbReference>
<name>A0ABW2CSX6_9ACTN</name>
<evidence type="ECO:0000313" key="6">
    <source>
        <dbReference type="Proteomes" id="UP001596380"/>
    </source>
</evidence>
<dbReference type="InterPro" id="IPR000432">
    <property type="entry name" value="DNA_mismatch_repair_MutS_C"/>
</dbReference>
<evidence type="ECO:0000256" key="3">
    <source>
        <dbReference type="ARBA" id="ARBA00023125"/>
    </source>
</evidence>
<keyword evidence="3" id="KW-0238">DNA-binding</keyword>
<proteinExistence type="predicted"/>
<keyword evidence="1" id="KW-0547">Nucleotide-binding</keyword>
<dbReference type="PANTHER" id="PTHR11361">
    <property type="entry name" value="DNA MISMATCH REPAIR PROTEIN MUTS FAMILY MEMBER"/>
    <property type="match status" value="1"/>
</dbReference>
<dbReference type="Pfam" id="PF00488">
    <property type="entry name" value="MutS_V"/>
    <property type="match status" value="1"/>
</dbReference>
<gene>
    <name evidence="5" type="ORF">ACFQKB_34335</name>
</gene>
<dbReference type="SUPFAM" id="SSF52540">
    <property type="entry name" value="P-loop containing nucleoside triphosphate hydrolases"/>
    <property type="match status" value="1"/>
</dbReference>
<evidence type="ECO:0000256" key="1">
    <source>
        <dbReference type="ARBA" id="ARBA00022741"/>
    </source>
</evidence>
<dbReference type="Proteomes" id="UP001596380">
    <property type="component" value="Unassembled WGS sequence"/>
</dbReference>
<dbReference type="Gene3D" id="3.40.50.300">
    <property type="entry name" value="P-loop containing nucleotide triphosphate hydrolases"/>
    <property type="match status" value="1"/>
</dbReference>
<evidence type="ECO:0000313" key="5">
    <source>
        <dbReference type="EMBL" id="MFC6884881.1"/>
    </source>
</evidence>
<dbReference type="RefSeq" id="WP_160826835.1">
    <property type="nucleotide sequence ID" value="NZ_JBHSXS010000031.1"/>
</dbReference>